<protein>
    <submittedName>
        <fullName evidence="1">Uncharacterized protein</fullName>
    </submittedName>
</protein>
<evidence type="ECO:0000313" key="2">
    <source>
        <dbReference type="Proteomes" id="UP000054538"/>
    </source>
</evidence>
<dbReference type="Proteomes" id="UP000054538">
    <property type="component" value="Unassembled WGS sequence"/>
</dbReference>
<proteinExistence type="predicted"/>
<dbReference type="InParanoid" id="A0A0D0D407"/>
<name>A0A0D0D407_9AGAM</name>
<keyword evidence="2" id="KW-1185">Reference proteome</keyword>
<gene>
    <name evidence="1" type="ORF">PAXRUDRAFT_153422</name>
</gene>
<accession>A0A0D0D407</accession>
<evidence type="ECO:0000313" key="1">
    <source>
        <dbReference type="EMBL" id="KIK82888.1"/>
    </source>
</evidence>
<dbReference type="AlphaFoldDB" id="A0A0D0D407"/>
<feature type="non-terminal residue" evidence="1">
    <location>
        <position position="1"/>
    </location>
</feature>
<sequence>CTEAEELHQHQLEMKKTEIELCKVDIEVLDKKTVLDLSEPSDPQLYNVMD</sequence>
<dbReference type="HOGENOM" id="CLU_3129857_0_0_1"/>
<dbReference type="EMBL" id="KN825605">
    <property type="protein sequence ID" value="KIK82888.1"/>
    <property type="molecule type" value="Genomic_DNA"/>
</dbReference>
<reference evidence="2" key="2">
    <citation type="submission" date="2015-01" db="EMBL/GenBank/DDBJ databases">
        <title>Evolutionary Origins and Diversification of the Mycorrhizal Mutualists.</title>
        <authorList>
            <consortium name="DOE Joint Genome Institute"/>
            <consortium name="Mycorrhizal Genomics Consortium"/>
            <person name="Kohler A."/>
            <person name="Kuo A."/>
            <person name="Nagy L.G."/>
            <person name="Floudas D."/>
            <person name="Copeland A."/>
            <person name="Barry K.W."/>
            <person name="Cichocki N."/>
            <person name="Veneault-Fourrey C."/>
            <person name="LaButti K."/>
            <person name="Lindquist E.A."/>
            <person name="Lipzen A."/>
            <person name="Lundell T."/>
            <person name="Morin E."/>
            <person name="Murat C."/>
            <person name="Riley R."/>
            <person name="Ohm R."/>
            <person name="Sun H."/>
            <person name="Tunlid A."/>
            <person name="Henrissat B."/>
            <person name="Grigoriev I.V."/>
            <person name="Hibbett D.S."/>
            <person name="Martin F."/>
        </authorList>
    </citation>
    <scope>NUCLEOTIDE SEQUENCE [LARGE SCALE GENOMIC DNA]</scope>
    <source>
        <strain evidence="2">Ve08.2h10</strain>
    </source>
</reference>
<organism evidence="1 2">
    <name type="scientific">Paxillus rubicundulus Ve08.2h10</name>
    <dbReference type="NCBI Taxonomy" id="930991"/>
    <lineage>
        <taxon>Eukaryota</taxon>
        <taxon>Fungi</taxon>
        <taxon>Dikarya</taxon>
        <taxon>Basidiomycota</taxon>
        <taxon>Agaricomycotina</taxon>
        <taxon>Agaricomycetes</taxon>
        <taxon>Agaricomycetidae</taxon>
        <taxon>Boletales</taxon>
        <taxon>Paxilineae</taxon>
        <taxon>Paxillaceae</taxon>
        <taxon>Paxillus</taxon>
    </lineage>
</organism>
<reference evidence="1 2" key="1">
    <citation type="submission" date="2014-04" db="EMBL/GenBank/DDBJ databases">
        <authorList>
            <consortium name="DOE Joint Genome Institute"/>
            <person name="Kuo A."/>
            <person name="Kohler A."/>
            <person name="Jargeat P."/>
            <person name="Nagy L.G."/>
            <person name="Floudas D."/>
            <person name="Copeland A."/>
            <person name="Barry K.W."/>
            <person name="Cichocki N."/>
            <person name="Veneault-Fourrey C."/>
            <person name="LaButti K."/>
            <person name="Lindquist E.A."/>
            <person name="Lipzen A."/>
            <person name="Lundell T."/>
            <person name="Morin E."/>
            <person name="Murat C."/>
            <person name="Sun H."/>
            <person name="Tunlid A."/>
            <person name="Henrissat B."/>
            <person name="Grigoriev I.V."/>
            <person name="Hibbett D.S."/>
            <person name="Martin F."/>
            <person name="Nordberg H.P."/>
            <person name="Cantor M.N."/>
            <person name="Hua S.X."/>
        </authorList>
    </citation>
    <scope>NUCLEOTIDE SEQUENCE [LARGE SCALE GENOMIC DNA]</scope>
    <source>
        <strain evidence="1 2">Ve08.2h10</strain>
    </source>
</reference>